<gene>
    <name evidence="3" type="ORF">SAMN02745119_00070</name>
</gene>
<feature type="domain" description="Chemotaxis phosphatase CheX-like" evidence="2">
    <location>
        <begin position="55"/>
        <end position="155"/>
    </location>
</feature>
<dbReference type="InterPro" id="IPR028051">
    <property type="entry name" value="CheX-like_dom"/>
</dbReference>
<dbReference type="OrthoDB" id="9790435at2"/>
<dbReference type="RefSeq" id="WP_078788394.1">
    <property type="nucleotide sequence ID" value="NZ_FUWR01000001.1"/>
</dbReference>
<proteinExistence type="predicted"/>
<dbReference type="InterPro" id="IPR038756">
    <property type="entry name" value="CheX-like"/>
</dbReference>
<evidence type="ECO:0000256" key="1">
    <source>
        <dbReference type="ARBA" id="ARBA00022500"/>
    </source>
</evidence>
<dbReference type="AlphaFoldDB" id="A0A1T4JUH4"/>
<dbReference type="GO" id="GO:0006935">
    <property type="term" value="P:chemotaxis"/>
    <property type="evidence" value="ECO:0007669"/>
    <property type="project" value="UniProtKB-KW"/>
</dbReference>
<dbReference type="EMBL" id="FUWR01000001">
    <property type="protein sequence ID" value="SJZ33783.1"/>
    <property type="molecule type" value="Genomic_DNA"/>
</dbReference>
<dbReference type="Pfam" id="PF13690">
    <property type="entry name" value="CheX"/>
    <property type="match status" value="1"/>
</dbReference>
<dbReference type="STRING" id="115783.SAMN02745119_00070"/>
<dbReference type="InterPro" id="IPR028976">
    <property type="entry name" value="CheC-like_sf"/>
</dbReference>
<dbReference type="Proteomes" id="UP000190102">
    <property type="component" value="Unassembled WGS sequence"/>
</dbReference>
<sequence>MSLNAEIADSLKFSEQQLSEYIINATREVFSTMVMMEPADDFPLKEPVTHFKCSITGMVGFAGTYSGVISMHCPMHLAKRITGAMLGMDESEVEEGGEDLNDAIGEIANMLGGSVKMILSKGGLDVKLSIPTVIAGEDYTVNSLSDIDCVVIPFNVDGSDRFLVGLTLKKEE</sequence>
<evidence type="ECO:0000313" key="3">
    <source>
        <dbReference type="EMBL" id="SJZ33783.1"/>
    </source>
</evidence>
<dbReference type="SUPFAM" id="SSF103039">
    <property type="entry name" value="CheC-like"/>
    <property type="match status" value="1"/>
</dbReference>
<dbReference type="CDD" id="cd17906">
    <property type="entry name" value="CheX"/>
    <property type="match status" value="1"/>
</dbReference>
<name>A0A1T4JUH4_9BACT</name>
<accession>A0A1T4JUH4</accession>
<keyword evidence="1" id="KW-0145">Chemotaxis</keyword>
<dbReference type="Gene3D" id="3.40.1550.10">
    <property type="entry name" value="CheC-like"/>
    <property type="match status" value="1"/>
</dbReference>
<evidence type="ECO:0000259" key="2">
    <source>
        <dbReference type="Pfam" id="PF13690"/>
    </source>
</evidence>
<dbReference type="PANTHER" id="PTHR39452:SF1">
    <property type="entry name" value="CHEY-P PHOSPHATASE CHEX"/>
    <property type="match status" value="1"/>
</dbReference>
<dbReference type="PANTHER" id="PTHR39452">
    <property type="entry name" value="CHEY-P PHOSPHATASE CHEX"/>
    <property type="match status" value="1"/>
</dbReference>
<protein>
    <submittedName>
        <fullName evidence="3">Chemotaxis protein CheX</fullName>
    </submittedName>
</protein>
<keyword evidence="4" id="KW-1185">Reference proteome</keyword>
<organism evidence="3 4">
    <name type="scientific">Trichlorobacter thiogenes</name>
    <dbReference type="NCBI Taxonomy" id="115783"/>
    <lineage>
        <taxon>Bacteria</taxon>
        <taxon>Pseudomonadati</taxon>
        <taxon>Thermodesulfobacteriota</taxon>
        <taxon>Desulfuromonadia</taxon>
        <taxon>Geobacterales</taxon>
        <taxon>Geobacteraceae</taxon>
        <taxon>Trichlorobacter</taxon>
    </lineage>
</organism>
<reference evidence="4" key="1">
    <citation type="submission" date="2017-02" db="EMBL/GenBank/DDBJ databases">
        <authorList>
            <person name="Varghese N."/>
            <person name="Submissions S."/>
        </authorList>
    </citation>
    <scope>NUCLEOTIDE SEQUENCE [LARGE SCALE GENOMIC DNA]</scope>
    <source>
        <strain evidence="4">ATCC BAA-34</strain>
    </source>
</reference>
<evidence type="ECO:0000313" key="4">
    <source>
        <dbReference type="Proteomes" id="UP000190102"/>
    </source>
</evidence>